<dbReference type="STRING" id="28573.A0A0U1M5X1"/>
<reference evidence="3 4" key="1">
    <citation type="submission" date="2015-04" db="EMBL/GenBank/DDBJ databases">
        <authorList>
            <person name="Syromyatnikov M.Y."/>
            <person name="Popov V.N."/>
        </authorList>
    </citation>
    <scope>NUCLEOTIDE SEQUENCE [LARGE SCALE GENOMIC DNA]</scope>
    <source>
        <strain evidence="3">WF-38-12</strain>
    </source>
</reference>
<dbReference type="InterPro" id="IPR053710">
    <property type="entry name" value="Arylamine_NAT_domain_sf"/>
</dbReference>
<dbReference type="Proteomes" id="UP000054383">
    <property type="component" value="Unassembled WGS sequence"/>
</dbReference>
<evidence type="ECO:0000313" key="3">
    <source>
        <dbReference type="EMBL" id="CRG91038.1"/>
    </source>
</evidence>
<dbReference type="PANTHER" id="PTHR11786">
    <property type="entry name" value="N-HYDROXYARYLAMINE O-ACETYLTRANSFERASE"/>
    <property type="match status" value="1"/>
</dbReference>
<dbReference type="OMA" id="YMTGVRN"/>
<keyword evidence="2" id="KW-0012">Acyltransferase</keyword>
<dbReference type="InterPro" id="IPR001447">
    <property type="entry name" value="Arylamine_N-AcTrfase"/>
</dbReference>
<dbReference type="Pfam" id="PF00797">
    <property type="entry name" value="Acetyltransf_2"/>
    <property type="match status" value="1"/>
</dbReference>
<dbReference type="SUPFAM" id="SSF54001">
    <property type="entry name" value="Cysteine proteinases"/>
    <property type="match status" value="1"/>
</dbReference>
<dbReference type="Gene3D" id="3.30.2140.20">
    <property type="match status" value="1"/>
</dbReference>
<dbReference type="GO" id="GO:0016407">
    <property type="term" value="F:acetyltransferase activity"/>
    <property type="evidence" value="ECO:0007669"/>
    <property type="project" value="InterPro"/>
</dbReference>
<name>A0A0U1M5X1_TALIS</name>
<gene>
    <name evidence="3" type="ORF">PISL3812_08086</name>
</gene>
<dbReference type="EMBL" id="CVMT01000009">
    <property type="protein sequence ID" value="CRG91038.1"/>
    <property type="molecule type" value="Genomic_DNA"/>
</dbReference>
<evidence type="ECO:0000313" key="4">
    <source>
        <dbReference type="Proteomes" id="UP000054383"/>
    </source>
</evidence>
<dbReference type="InterPro" id="IPR038765">
    <property type="entry name" value="Papain-like_cys_pep_sf"/>
</dbReference>
<dbReference type="PRINTS" id="PR01543">
    <property type="entry name" value="ANATRNSFRASE"/>
</dbReference>
<keyword evidence="4" id="KW-1185">Reference proteome</keyword>
<accession>A0A0U1M5X1</accession>
<keyword evidence="2 3" id="KW-0808">Transferase</keyword>
<evidence type="ECO:0000256" key="1">
    <source>
        <dbReference type="ARBA" id="ARBA00006547"/>
    </source>
</evidence>
<evidence type="ECO:0000256" key="2">
    <source>
        <dbReference type="RuleBase" id="RU003452"/>
    </source>
</evidence>
<dbReference type="PANTHER" id="PTHR11786:SF0">
    <property type="entry name" value="ARYLAMINE N-ACETYLTRANSFERASE 4-RELATED"/>
    <property type="match status" value="1"/>
</dbReference>
<proteinExistence type="inferred from homology"/>
<dbReference type="AlphaFoldDB" id="A0A0U1M5X1"/>
<sequence length="310" mass="35265">MATGAGKLTWDHIDKYLEYIEIPQQFRQAQNAELDIAFLTALHVHHIAAFPYENLSLHYTKKVNISLNPFALHRKFLQNGRGGYCMETSIFFNHVLRALGFRAYLTGARIRLRKDGVPQGPYSGWRHIVNIVVFPDGTRYSCDVGFGGDGPTKPLPLVSEHIVPNLGSQEIRLLHDTLPDHLTEPQKVWIYQYRNSTDKPWNSFYAFAENEWAPAEFDAINYWASTHSDSFQTYTMLIVRFLRTPGSDEIYGKVMLVDGEVKRNLGGKTSLVLSCSTEEERIKALKEVFNITLTHEERAGIRGKSSELSA</sequence>
<protein>
    <submittedName>
        <fullName evidence="3">Arylamine N-acetyltransferase</fullName>
    </submittedName>
</protein>
<comment type="similarity">
    <text evidence="1 2">Belongs to the arylamine N-acetyltransferase family.</text>
</comment>
<dbReference type="OrthoDB" id="10260017at2759"/>
<organism evidence="3 4">
    <name type="scientific">Talaromyces islandicus</name>
    <name type="common">Penicillium islandicum</name>
    <dbReference type="NCBI Taxonomy" id="28573"/>
    <lineage>
        <taxon>Eukaryota</taxon>
        <taxon>Fungi</taxon>
        <taxon>Dikarya</taxon>
        <taxon>Ascomycota</taxon>
        <taxon>Pezizomycotina</taxon>
        <taxon>Eurotiomycetes</taxon>
        <taxon>Eurotiomycetidae</taxon>
        <taxon>Eurotiales</taxon>
        <taxon>Trichocomaceae</taxon>
        <taxon>Talaromyces</taxon>
        <taxon>Talaromyces sect. Islandici</taxon>
    </lineage>
</organism>